<dbReference type="Gene3D" id="3.40.50.300">
    <property type="entry name" value="P-loop containing nucleotide triphosphate hydrolases"/>
    <property type="match status" value="1"/>
</dbReference>
<dbReference type="OrthoDB" id="685518at2759"/>
<dbReference type="SUPFAM" id="SSF52540">
    <property type="entry name" value="P-loop containing nucleoside triphosphate hydrolases"/>
    <property type="match status" value="1"/>
</dbReference>
<dbReference type="EMBL" id="JACEFO010000219">
    <property type="protein sequence ID" value="KAF8776247.1"/>
    <property type="molecule type" value="Genomic_DNA"/>
</dbReference>
<accession>A0A835FX80</accession>
<dbReference type="PANTHER" id="PTHR19338:SF58">
    <property type="entry name" value="OS09G0517100 PROTEIN"/>
    <property type="match status" value="1"/>
</dbReference>
<dbReference type="AlphaFoldDB" id="A0A835FX80"/>
<evidence type="ECO:0000259" key="1">
    <source>
        <dbReference type="Pfam" id="PF00931"/>
    </source>
</evidence>
<dbReference type="PANTHER" id="PTHR19338">
    <property type="entry name" value="TRANSLOCASE OF INNER MITOCHONDRIAL MEMBRANE 13 HOMOLOG"/>
    <property type="match status" value="1"/>
</dbReference>
<comment type="caution">
    <text evidence="2">The sequence shown here is derived from an EMBL/GenBank/DDBJ whole genome shotgun (WGS) entry which is preliminary data.</text>
</comment>
<evidence type="ECO:0000313" key="3">
    <source>
        <dbReference type="Proteomes" id="UP000636709"/>
    </source>
</evidence>
<dbReference type="Pfam" id="PF00931">
    <property type="entry name" value="NB-ARC"/>
    <property type="match status" value="1"/>
</dbReference>
<sequence length="470" mass="50962">MAAPLRQLLVQAHLVVGVAVERGHGVVVVVLAVDVMDGEPAVQLGILSNTLVASRLGRGKTSNTLWATAMAAGSGRTCSRRSSPAGCRQLRGGLGSATVASWRRSCSPTRRRLGSARSLSCRAGVVSGGGLVLRLLGAMASALLLLGSAQRRGELPLVAADGRDGVLLLVVVVIGGTSKSCWWLAGPSEKEREVVACWCFGWKKNREEDECAAAAGRKRKELRDVTAKVEDVSQRNVRYRLIKGSAGSKTAAVEQSDAIAAAIFGVDEARRAAKHDNQRVDLVQLISMEDDNLKVIAVWGTSGDIGQTTIIRAAYESPDIQNKFLCRAWVRVMHPFNPKDFVQSLVNQLHGAQGVEALLEKQKTEHGLAQEFNGYVDDRRFLIVLNDLSTIEEWDQIIKCFPNNKKGSRIIVSTAQVEIASLCAGQQSQASELEQLSVDQTLYAFYDKVISTVPTEHSIASKLQFNYIFR</sequence>
<organism evidence="2 3">
    <name type="scientific">Digitaria exilis</name>
    <dbReference type="NCBI Taxonomy" id="1010633"/>
    <lineage>
        <taxon>Eukaryota</taxon>
        <taxon>Viridiplantae</taxon>
        <taxon>Streptophyta</taxon>
        <taxon>Embryophyta</taxon>
        <taxon>Tracheophyta</taxon>
        <taxon>Spermatophyta</taxon>
        <taxon>Magnoliopsida</taxon>
        <taxon>Liliopsida</taxon>
        <taxon>Poales</taxon>
        <taxon>Poaceae</taxon>
        <taxon>PACMAD clade</taxon>
        <taxon>Panicoideae</taxon>
        <taxon>Panicodae</taxon>
        <taxon>Paniceae</taxon>
        <taxon>Anthephorinae</taxon>
        <taxon>Digitaria</taxon>
    </lineage>
</organism>
<dbReference type="InterPro" id="IPR002182">
    <property type="entry name" value="NB-ARC"/>
</dbReference>
<dbReference type="Proteomes" id="UP000636709">
    <property type="component" value="Unassembled WGS sequence"/>
</dbReference>
<evidence type="ECO:0000313" key="2">
    <source>
        <dbReference type="EMBL" id="KAF8776247.1"/>
    </source>
</evidence>
<feature type="domain" description="NB-ARC" evidence="1">
    <location>
        <begin position="283"/>
        <end position="450"/>
    </location>
</feature>
<keyword evidence="3" id="KW-1185">Reference proteome</keyword>
<gene>
    <name evidence="2" type="ORF">HU200_003718</name>
</gene>
<reference evidence="2" key="1">
    <citation type="submission" date="2020-07" db="EMBL/GenBank/DDBJ databases">
        <title>Genome sequence and genetic diversity analysis of an under-domesticated orphan crop, white fonio (Digitaria exilis).</title>
        <authorList>
            <person name="Bennetzen J.L."/>
            <person name="Chen S."/>
            <person name="Ma X."/>
            <person name="Wang X."/>
            <person name="Yssel A.E.J."/>
            <person name="Chaluvadi S.R."/>
            <person name="Johnson M."/>
            <person name="Gangashetty P."/>
            <person name="Hamidou F."/>
            <person name="Sanogo M.D."/>
            <person name="Zwaenepoel A."/>
            <person name="Wallace J."/>
            <person name="Van De Peer Y."/>
            <person name="Van Deynze A."/>
        </authorList>
    </citation>
    <scope>NUCLEOTIDE SEQUENCE</scope>
    <source>
        <tissue evidence="2">Leaves</tissue>
    </source>
</reference>
<name>A0A835FX80_9POAL</name>
<protein>
    <recommendedName>
        <fullName evidence="1">NB-ARC domain-containing protein</fullName>
    </recommendedName>
</protein>
<dbReference type="GO" id="GO:0043531">
    <property type="term" value="F:ADP binding"/>
    <property type="evidence" value="ECO:0007669"/>
    <property type="project" value="InterPro"/>
</dbReference>
<proteinExistence type="predicted"/>
<dbReference type="InterPro" id="IPR027417">
    <property type="entry name" value="P-loop_NTPase"/>
</dbReference>